<evidence type="ECO:0000313" key="3">
    <source>
        <dbReference type="Proteomes" id="UP001595925"/>
    </source>
</evidence>
<keyword evidence="1" id="KW-0812">Transmembrane</keyword>
<evidence type="ECO:0000256" key="1">
    <source>
        <dbReference type="SAM" id="Phobius"/>
    </source>
</evidence>
<reference evidence="2 3" key="1">
    <citation type="journal article" date="2019" name="Int. J. Syst. Evol. Microbiol.">
        <title>The Global Catalogue of Microorganisms (GCM) 10K type strain sequencing project: providing services to taxonomists for standard genome sequencing and annotation.</title>
        <authorList>
            <consortium name="The Broad Institute Genomics Platform"/>
            <consortium name="The Broad Institute Genome Sequencing Center for Infectious Disease"/>
            <person name="Wu L."/>
            <person name="Ma J."/>
        </authorList>
    </citation>
    <scope>NUCLEOTIDE SEQUENCE [LARGE SCALE GENOMIC DNA]</scope>
    <source>
        <strain evidence="2 3">CGMCC 1.15824</strain>
    </source>
</reference>
<comment type="caution">
    <text evidence="2">The sequence shown here is derived from an EMBL/GenBank/DDBJ whole genome shotgun (WGS) entry which is preliminary data.</text>
</comment>
<organism evidence="2 3">
    <name type="scientific">Saliphagus infecundisoli</name>
    <dbReference type="NCBI Taxonomy" id="1849069"/>
    <lineage>
        <taxon>Archaea</taxon>
        <taxon>Methanobacteriati</taxon>
        <taxon>Methanobacteriota</taxon>
        <taxon>Stenosarchaea group</taxon>
        <taxon>Halobacteria</taxon>
        <taxon>Halobacteriales</taxon>
        <taxon>Natrialbaceae</taxon>
        <taxon>Saliphagus</taxon>
    </lineage>
</organism>
<keyword evidence="1" id="KW-1133">Transmembrane helix</keyword>
<protein>
    <recommendedName>
        <fullName evidence="4">DUF3592 domain-containing protein</fullName>
    </recommendedName>
</protein>
<proteinExistence type="predicted"/>
<accession>A0ABD5QHX0</accession>
<gene>
    <name evidence="2" type="ORF">ACFPFO_16220</name>
</gene>
<feature type="transmembrane region" description="Helical" evidence="1">
    <location>
        <begin position="12"/>
        <end position="30"/>
    </location>
</feature>
<sequence>MSFSLLTLPSINWVAVGSLGTLGLLFLGLYRYKVGKLDFEHDREQRLRDLEGKAVREGEFVTEAHTIEFRESSDTAYRLKRYALRPIDGTTYLTVIIHDISIGEDLWDAVDVLFEEQDFHAEYLDS</sequence>
<keyword evidence="3" id="KW-1185">Reference proteome</keyword>
<name>A0ABD5QHX0_9EURY</name>
<dbReference type="AlphaFoldDB" id="A0ABD5QHX0"/>
<evidence type="ECO:0008006" key="4">
    <source>
        <dbReference type="Google" id="ProtNLM"/>
    </source>
</evidence>
<keyword evidence="1" id="KW-0472">Membrane</keyword>
<dbReference type="EMBL" id="JBHSJG010000044">
    <property type="protein sequence ID" value="MFC4989275.1"/>
    <property type="molecule type" value="Genomic_DNA"/>
</dbReference>
<evidence type="ECO:0000313" key="2">
    <source>
        <dbReference type="EMBL" id="MFC4989275.1"/>
    </source>
</evidence>
<dbReference type="Proteomes" id="UP001595925">
    <property type="component" value="Unassembled WGS sequence"/>
</dbReference>
<dbReference type="RefSeq" id="WP_224829885.1">
    <property type="nucleotide sequence ID" value="NZ_JAIVEF010000030.1"/>
</dbReference>